<dbReference type="Gene3D" id="3.40.50.2300">
    <property type="match status" value="2"/>
</dbReference>
<keyword evidence="3" id="KW-0238">DNA-binding</keyword>
<dbReference type="InterPro" id="IPR028082">
    <property type="entry name" value="Peripla_BP_I"/>
</dbReference>
<dbReference type="Pfam" id="PF00392">
    <property type="entry name" value="GntR"/>
    <property type="match status" value="1"/>
</dbReference>
<dbReference type="PANTHER" id="PTHR30146:SF148">
    <property type="entry name" value="HTH-TYPE TRANSCRIPTIONAL REPRESSOR PURR-RELATED"/>
    <property type="match status" value="1"/>
</dbReference>
<dbReference type="KEGG" id="mas:Mahau_0014"/>
<dbReference type="STRING" id="697281.Mahau_0014"/>
<dbReference type="RefSeq" id="WP_013779672.1">
    <property type="nucleotide sequence ID" value="NC_015520.1"/>
</dbReference>
<accession>F4A323</accession>
<dbReference type="Proteomes" id="UP000008457">
    <property type="component" value="Chromosome"/>
</dbReference>
<feature type="domain" description="HTH gntR-type" evidence="5">
    <location>
        <begin position="6"/>
        <end position="74"/>
    </location>
</feature>
<dbReference type="SUPFAM" id="SSF53822">
    <property type="entry name" value="Periplasmic binding protein-like I"/>
    <property type="match status" value="1"/>
</dbReference>
<dbReference type="eggNOG" id="COG1609">
    <property type="taxonomic scope" value="Bacteria"/>
</dbReference>
<dbReference type="InterPro" id="IPR000524">
    <property type="entry name" value="Tscrpt_reg_HTH_GntR"/>
</dbReference>
<evidence type="ECO:0000259" key="5">
    <source>
        <dbReference type="PROSITE" id="PS50949"/>
    </source>
</evidence>
<dbReference type="InterPro" id="IPR046335">
    <property type="entry name" value="LacI/GalR-like_sensor"/>
</dbReference>
<dbReference type="AlphaFoldDB" id="F4A323"/>
<dbReference type="SMART" id="SM00345">
    <property type="entry name" value="HTH_GNTR"/>
    <property type="match status" value="1"/>
</dbReference>
<dbReference type="SUPFAM" id="SSF46785">
    <property type="entry name" value="Winged helix' DNA-binding domain"/>
    <property type="match status" value="1"/>
</dbReference>
<gene>
    <name evidence="6" type="ordered locus">Mahau_0014</name>
</gene>
<dbReference type="InterPro" id="IPR036388">
    <property type="entry name" value="WH-like_DNA-bd_sf"/>
</dbReference>
<dbReference type="GO" id="GO:0000976">
    <property type="term" value="F:transcription cis-regulatory region binding"/>
    <property type="evidence" value="ECO:0007669"/>
    <property type="project" value="TreeGrafter"/>
</dbReference>
<name>F4A323_MAHA5</name>
<dbReference type="InterPro" id="IPR036390">
    <property type="entry name" value="WH_DNA-bd_sf"/>
</dbReference>
<organism evidence="6 7">
    <name type="scientific">Mahella australiensis (strain DSM 15567 / CIP 107919 / 50-1 BON)</name>
    <dbReference type="NCBI Taxonomy" id="697281"/>
    <lineage>
        <taxon>Bacteria</taxon>
        <taxon>Bacillati</taxon>
        <taxon>Bacillota</taxon>
        <taxon>Clostridia</taxon>
        <taxon>Thermoanaerobacterales</taxon>
        <taxon>Thermoanaerobacterales Family IV. Incertae Sedis</taxon>
        <taxon>Mahella</taxon>
    </lineage>
</organism>
<evidence type="ECO:0000313" key="7">
    <source>
        <dbReference type="Proteomes" id="UP000008457"/>
    </source>
</evidence>
<keyword evidence="2" id="KW-0805">Transcription regulation</keyword>
<dbReference type="CDD" id="cd06267">
    <property type="entry name" value="PBP1_LacI_sugar_binding-like"/>
    <property type="match status" value="1"/>
</dbReference>
<evidence type="ECO:0000313" key="6">
    <source>
        <dbReference type="EMBL" id="AEE95238.1"/>
    </source>
</evidence>
<protein>
    <submittedName>
        <fullName evidence="6">Transcriptional regulator, GntR family with LacI sensor</fullName>
    </submittedName>
</protein>
<dbReference type="PANTHER" id="PTHR30146">
    <property type="entry name" value="LACI-RELATED TRANSCRIPTIONAL REPRESSOR"/>
    <property type="match status" value="1"/>
</dbReference>
<keyword evidence="4" id="KW-0804">Transcription</keyword>
<dbReference type="PRINTS" id="PR00035">
    <property type="entry name" value="HTHGNTR"/>
</dbReference>
<keyword evidence="1" id="KW-0678">Repressor</keyword>
<dbReference type="EMBL" id="CP002360">
    <property type="protein sequence ID" value="AEE95238.1"/>
    <property type="molecule type" value="Genomic_DNA"/>
</dbReference>
<evidence type="ECO:0000256" key="4">
    <source>
        <dbReference type="ARBA" id="ARBA00023163"/>
    </source>
</evidence>
<dbReference type="HOGENOM" id="CLU_037628_15_0_9"/>
<reference evidence="7" key="1">
    <citation type="submission" date="2010-11" db="EMBL/GenBank/DDBJ databases">
        <title>The complete genome of Mahella australiensis DSM 15567.</title>
        <authorList>
            <consortium name="US DOE Joint Genome Institute (JGI-PGF)"/>
            <person name="Lucas S."/>
            <person name="Copeland A."/>
            <person name="Lapidus A."/>
            <person name="Bruce D."/>
            <person name="Goodwin L."/>
            <person name="Pitluck S."/>
            <person name="Kyrpides N."/>
            <person name="Mavromatis K."/>
            <person name="Pagani I."/>
            <person name="Ivanova N."/>
            <person name="Teshima H."/>
            <person name="Brettin T."/>
            <person name="Detter J.C."/>
            <person name="Han C."/>
            <person name="Tapia R."/>
            <person name="Land M."/>
            <person name="Hauser L."/>
            <person name="Markowitz V."/>
            <person name="Cheng J.-F."/>
            <person name="Hugenholtz P."/>
            <person name="Woyke T."/>
            <person name="Wu D."/>
            <person name="Spring S."/>
            <person name="Pukall R."/>
            <person name="Steenblock K."/>
            <person name="Schneider S."/>
            <person name="Klenk H.-P."/>
            <person name="Eisen J.A."/>
        </authorList>
    </citation>
    <scope>NUCLEOTIDE SEQUENCE [LARGE SCALE GENOMIC DNA]</scope>
    <source>
        <strain evidence="7">DSM 15567 / CIP 107919 / 50-1 BON</strain>
    </source>
</reference>
<evidence type="ECO:0000256" key="2">
    <source>
        <dbReference type="ARBA" id="ARBA00023015"/>
    </source>
</evidence>
<reference evidence="6 7" key="2">
    <citation type="journal article" date="2011" name="Stand. Genomic Sci.">
        <title>Complete genome sequence of Mahella australiensis type strain (50-1 BON).</title>
        <authorList>
            <person name="Sikorski J."/>
            <person name="Teshima H."/>
            <person name="Nolan M."/>
            <person name="Lucas S."/>
            <person name="Hammon N."/>
            <person name="Deshpande S."/>
            <person name="Cheng J.F."/>
            <person name="Pitluck S."/>
            <person name="Liolios K."/>
            <person name="Pagani I."/>
            <person name="Ivanova N."/>
            <person name="Huntemann M."/>
            <person name="Mavromatis K."/>
            <person name="Ovchinikova G."/>
            <person name="Pati A."/>
            <person name="Tapia R."/>
            <person name="Han C."/>
            <person name="Goodwin L."/>
            <person name="Chen A."/>
            <person name="Palaniappan K."/>
            <person name="Land M."/>
            <person name="Hauser L."/>
            <person name="Ngatchou-Djao O.D."/>
            <person name="Rohde M."/>
            <person name="Pukall R."/>
            <person name="Spring S."/>
            <person name="Abt B."/>
            <person name="Goker M."/>
            <person name="Detter J.C."/>
            <person name="Woyke T."/>
            <person name="Bristow J."/>
            <person name="Markowitz V."/>
            <person name="Hugenholtz P."/>
            <person name="Eisen J.A."/>
            <person name="Kyrpides N.C."/>
            <person name="Klenk H.P."/>
            <person name="Lapidus A."/>
        </authorList>
    </citation>
    <scope>NUCLEOTIDE SEQUENCE [LARGE SCALE GENOMIC DNA]</scope>
    <source>
        <strain evidence="7">DSM 15567 / CIP 107919 / 50-1 BON</strain>
    </source>
</reference>
<keyword evidence="7" id="KW-1185">Reference proteome</keyword>
<dbReference type="CDD" id="cd07377">
    <property type="entry name" value="WHTH_GntR"/>
    <property type="match status" value="1"/>
</dbReference>
<evidence type="ECO:0000256" key="3">
    <source>
        <dbReference type="ARBA" id="ARBA00023125"/>
    </source>
</evidence>
<evidence type="ECO:0000256" key="1">
    <source>
        <dbReference type="ARBA" id="ARBA00022491"/>
    </source>
</evidence>
<dbReference type="Gene3D" id="1.10.10.10">
    <property type="entry name" value="Winged helix-like DNA-binding domain superfamily/Winged helix DNA-binding domain"/>
    <property type="match status" value="1"/>
</dbReference>
<dbReference type="Pfam" id="PF13377">
    <property type="entry name" value="Peripla_BP_3"/>
    <property type="match status" value="1"/>
</dbReference>
<dbReference type="PROSITE" id="PS50949">
    <property type="entry name" value="HTH_GNTR"/>
    <property type="match status" value="1"/>
</dbReference>
<dbReference type="GO" id="GO:0003700">
    <property type="term" value="F:DNA-binding transcription factor activity"/>
    <property type="evidence" value="ECO:0007669"/>
    <property type="project" value="InterPro"/>
</dbReference>
<sequence>MEDKKETLYSQIINDIKQQILSGVLKPGDKLPTELELAELYNVSRTTSQRALIELEREGFISRKQGKGSFVLSSELRGNRSGFNKIVSIILPDSGPSGRLIEYINGASDYLNKRGYYLTVHTTSNNLSEERDSLKNLLHSSISGAIFYPTERKNFDILYLLHLNNYPIVTIDKRFQSLPLPYAISDNFDGGYKATSFLIKNGHSRIAYISTLPIEDISSIRERFFGYCAALKENNIAIDTDLFYFNFCYNNDDENGNSKSMDMLDDLLRNGITAIFTEHDYLAIIIYRMLRKMNVRVPEDVSLIGFDNIEMLEHLDIPLTTINQNFYEIGKTAAGIVVEMIENGYCEAPQKIIPVDMVFGESVADIK</sequence>
<proteinExistence type="predicted"/>
<dbReference type="OrthoDB" id="9784962at2"/>